<sequence>MTLTSLNKKSDRHYLSDNKTNSIGIQNRNCQFLKFPRGSGQTPGIFM</sequence>
<dbReference type="Proteomes" id="UP000663722">
    <property type="component" value="Chromosome"/>
</dbReference>
<accession>A0A975BRB1</accession>
<proteinExistence type="predicted"/>
<evidence type="ECO:0000256" key="1">
    <source>
        <dbReference type="SAM" id="MobiDB-lite"/>
    </source>
</evidence>
<organism evidence="2 3">
    <name type="scientific">Desulfonema magnum</name>
    <dbReference type="NCBI Taxonomy" id="45655"/>
    <lineage>
        <taxon>Bacteria</taxon>
        <taxon>Pseudomonadati</taxon>
        <taxon>Thermodesulfobacteriota</taxon>
        <taxon>Desulfobacteria</taxon>
        <taxon>Desulfobacterales</taxon>
        <taxon>Desulfococcaceae</taxon>
        <taxon>Desulfonema</taxon>
    </lineage>
</organism>
<name>A0A975BRB1_9BACT</name>
<gene>
    <name evidence="2" type="ORF">dnm_064700</name>
</gene>
<dbReference type="AlphaFoldDB" id="A0A975BRB1"/>
<dbReference type="EMBL" id="CP061800">
    <property type="protein sequence ID" value="QTA90409.1"/>
    <property type="molecule type" value="Genomic_DNA"/>
</dbReference>
<evidence type="ECO:0000313" key="2">
    <source>
        <dbReference type="EMBL" id="QTA90409.1"/>
    </source>
</evidence>
<evidence type="ECO:0000313" key="3">
    <source>
        <dbReference type="Proteomes" id="UP000663722"/>
    </source>
</evidence>
<dbReference type="KEGG" id="dmm:dnm_064700"/>
<keyword evidence="3" id="KW-1185">Reference proteome</keyword>
<feature type="region of interest" description="Disordered" evidence="1">
    <location>
        <begin position="1"/>
        <end position="20"/>
    </location>
</feature>
<reference evidence="2" key="1">
    <citation type="journal article" date="2021" name="Microb. Physiol.">
        <title>Proteogenomic Insights into the Physiology of Marine, Sulfate-Reducing, Filamentous Desulfonema limicola and Desulfonema magnum.</title>
        <authorList>
            <person name="Schnaars V."/>
            <person name="Wohlbrand L."/>
            <person name="Scheve S."/>
            <person name="Hinrichs C."/>
            <person name="Reinhardt R."/>
            <person name="Rabus R."/>
        </authorList>
    </citation>
    <scope>NUCLEOTIDE SEQUENCE</scope>
    <source>
        <strain evidence="2">4be13</strain>
    </source>
</reference>
<protein>
    <submittedName>
        <fullName evidence="2">Uncharacterized protein</fullName>
    </submittedName>
</protein>